<dbReference type="HAMAP" id="MF_00518">
    <property type="entry name" value="Deacylase_Dtd"/>
    <property type="match status" value="1"/>
</dbReference>
<proteinExistence type="inferred from homology"/>
<keyword evidence="2" id="KW-0820">tRNA-binding</keyword>
<dbReference type="GO" id="GO:0051500">
    <property type="term" value="F:D-tyrosyl-tRNA(Tyr) deacylase activity"/>
    <property type="evidence" value="ECO:0007669"/>
    <property type="project" value="TreeGrafter"/>
</dbReference>
<evidence type="ECO:0000256" key="1">
    <source>
        <dbReference type="ARBA" id="ARBA00009673"/>
    </source>
</evidence>
<gene>
    <name evidence="2" type="primary">dtd</name>
    <name evidence="3" type="ORF">ALMA_1421</name>
</gene>
<dbReference type="SUPFAM" id="SSF69500">
    <property type="entry name" value="DTD-like"/>
    <property type="match status" value="1"/>
</dbReference>
<comment type="subcellular location">
    <subcellularLocation>
        <location evidence="2">Cytoplasm</location>
    </subcellularLocation>
</comment>
<feature type="short sequence motif" description="Gly-cisPro motif, important for rejection of L-amino acids" evidence="2">
    <location>
        <begin position="148"/>
        <end position="149"/>
    </location>
</feature>
<accession>A0A261F1X2</accession>
<organism evidence="3 4">
    <name type="scientific">Alloscardovia macacae</name>
    <dbReference type="NCBI Taxonomy" id="1160091"/>
    <lineage>
        <taxon>Bacteria</taxon>
        <taxon>Bacillati</taxon>
        <taxon>Actinomycetota</taxon>
        <taxon>Actinomycetes</taxon>
        <taxon>Bifidobacteriales</taxon>
        <taxon>Bifidobacteriaceae</taxon>
        <taxon>Alloscardovia</taxon>
    </lineage>
</organism>
<dbReference type="EMBL" id="MWWT01000009">
    <property type="protein sequence ID" value="OZG53119.1"/>
    <property type="molecule type" value="Genomic_DNA"/>
</dbReference>
<comment type="domain">
    <text evidence="2">A Gly-cisPro motif from one monomer fits into the active site of the other monomer to allow specific chiral rejection of L-amino acids.</text>
</comment>
<dbReference type="PANTHER" id="PTHR10472">
    <property type="entry name" value="D-TYROSYL-TRNA TYR DEACYLASE"/>
    <property type="match status" value="1"/>
</dbReference>
<evidence type="ECO:0000313" key="3">
    <source>
        <dbReference type="EMBL" id="OZG53119.1"/>
    </source>
</evidence>
<comment type="similarity">
    <text evidence="1 2">Belongs to the DTD family.</text>
</comment>
<keyword evidence="2" id="KW-0694">RNA-binding</keyword>
<keyword evidence="2" id="KW-0378">Hydrolase</keyword>
<keyword evidence="2" id="KW-0963">Cytoplasm</keyword>
<reference evidence="3 4" key="1">
    <citation type="journal article" date="2017" name="BMC Genomics">
        <title>Comparative genomic and phylogenomic analyses of the Bifidobacteriaceae family.</title>
        <authorList>
            <person name="Lugli G.A."/>
            <person name="Milani C."/>
            <person name="Turroni F."/>
            <person name="Duranti S."/>
            <person name="Mancabelli L."/>
            <person name="Mangifesta M."/>
            <person name="Ferrario C."/>
            <person name="Modesto M."/>
            <person name="Mattarelli P."/>
            <person name="Jiri K."/>
            <person name="van Sinderen D."/>
            <person name="Ventura M."/>
        </authorList>
    </citation>
    <scope>NUCLEOTIDE SEQUENCE [LARGE SCALE GENOMIC DNA]</scope>
    <source>
        <strain evidence="3 4">DSM 24762</strain>
    </source>
</reference>
<dbReference type="PANTHER" id="PTHR10472:SF5">
    <property type="entry name" value="D-AMINOACYL-TRNA DEACYLASE 1"/>
    <property type="match status" value="1"/>
</dbReference>
<dbReference type="Gene3D" id="3.50.80.10">
    <property type="entry name" value="D-tyrosyl-tRNA(Tyr) deacylase"/>
    <property type="match status" value="1"/>
</dbReference>
<dbReference type="GO" id="GO:0043908">
    <property type="term" value="F:Ser(Gly)-tRNA(Ala) hydrolase activity"/>
    <property type="evidence" value="ECO:0007669"/>
    <property type="project" value="UniProtKB-UniRule"/>
</dbReference>
<dbReference type="EC" id="3.1.1.-" evidence="2"/>
<sequence length="159" mass="17169">MRVEAEGALPESVGFNARPETERSIGAGLVLFVGVQDADDEADVRWMAKKVAQMRIFADSGDTDGAGKAGRMNRSVLDVGGSVLSVSQFTLYANIRRGNRPSFVEAGEPGHAREVWEMFGRVLRDEYGLRVVSGVFGAHMDVALVNDGPVTIWLDSAAR</sequence>
<dbReference type="GO" id="GO:0005737">
    <property type="term" value="C:cytoplasm"/>
    <property type="evidence" value="ECO:0007669"/>
    <property type="project" value="UniProtKB-SubCell"/>
</dbReference>
<evidence type="ECO:0000313" key="4">
    <source>
        <dbReference type="Proteomes" id="UP000243657"/>
    </source>
</evidence>
<comment type="catalytic activity">
    <reaction evidence="2">
        <text>glycyl-tRNA(Ala) + H2O = tRNA(Ala) + glycine + H(+)</text>
        <dbReference type="Rhea" id="RHEA:53744"/>
        <dbReference type="Rhea" id="RHEA-COMP:9657"/>
        <dbReference type="Rhea" id="RHEA-COMP:13640"/>
        <dbReference type="ChEBI" id="CHEBI:15377"/>
        <dbReference type="ChEBI" id="CHEBI:15378"/>
        <dbReference type="ChEBI" id="CHEBI:57305"/>
        <dbReference type="ChEBI" id="CHEBI:78442"/>
        <dbReference type="ChEBI" id="CHEBI:78522"/>
    </reaction>
</comment>
<comment type="function">
    <text evidence="2">An aminoacyl-tRNA editing enzyme that deacylates mischarged D-aminoacyl-tRNAs. Also deacylates mischarged glycyl-tRNA(Ala), protecting cells against glycine mischarging by AlaRS. Acts via tRNA-based rather than protein-based catalysis; rejects L-amino acids rather than detecting D-amino acids in the active site. By recycling D-aminoacyl-tRNA to D-amino acids and free tRNA molecules, this enzyme counteracts the toxicity associated with the formation of D-aminoacyl-tRNA entities in vivo and helps enforce protein L-homochirality.</text>
</comment>
<dbReference type="GO" id="GO:0000049">
    <property type="term" value="F:tRNA binding"/>
    <property type="evidence" value="ECO:0007669"/>
    <property type="project" value="UniProtKB-UniRule"/>
</dbReference>
<dbReference type="AlphaFoldDB" id="A0A261F1X2"/>
<dbReference type="InterPro" id="IPR023509">
    <property type="entry name" value="DTD-like_sf"/>
</dbReference>
<dbReference type="GO" id="GO:0019478">
    <property type="term" value="P:D-amino acid catabolic process"/>
    <property type="evidence" value="ECO:0007669"/>
    <property type="project" value="UniProtKB-UniRule"/>
</dbReference>
<dbReference type="NCBIfam" id="TIGR00256">
    <property type="entry name" value="D-aminoacyl-tRNA deacylase"/>
    <property type="match status" value="1"/>
</dbReference>
<evidence type="ECO:0000256" key="2">
    <source>
        <dbReference type="HAMAP-Rule" id="MF_00518"/>
    </source>
</evidence>
<dbReference type="InterPro" id="IPR003732">
    <property type="entry name" value="Daa-tRNA_deacyls_DTD"/>
</dbReference>
<comment type="caution">
    <text evidence="3">The sequence shown here is derived from an EMBL/GenBank/DDBJ whole genome shotgun (WGS) entry which is preliminary data.</text>
</comment>
<protein>
    <recommendedName>
        <fullName evidence="2">D-aminoacyl-tRNA deacylase</fullName>
        <shortName evidence="2">DTD</shortName>
        <ecNumber evidence="2">3.1.1.96</ecNumber>
    </recommendedName>
    <alternativeName>
        <fullName evidence="2">Gly-tRNA(Ala) deacylase</fullName>
        <ecNumber evidence="2">3.1.1.-</ecNumber>
    </alternativeName>
</protein>
<dbReference type="GO" id="GO:0106026">
    <property type="term" value="F:Gly-tRNA(Ala) deacylase activity"/>
    <property type="evidence" value="ECO:0007669"/>
    <property type="project" value="UniProtKB-UniRule"/>
</dbReference>
<comment type="subunit">
    <text evidence="2">Homodimer.</text>
</comment>
<comment type="catalytic activity">
    <reaction evidence="2">
        <text>a D-aminoacyl-tRNA + H2O = a tRNA + a D-alpha-amino acid + H(+)</text>
        <dbReference type="Rhea" id="RHEA:13953"/>
        <dbReference type="Rhea" id="RHEA-COMP:10123"/>
        <dbReference type="Rhea" id="RHEA-COMP:10124"/>
        <dbReference type="ChEBI" id="CHEBI:15377"/>
        <dbReference type="ChEBI" id="CHEBI:15378"/>
        <dbReference type="ChEBI" id="CHEBI:59871"/>
        <dbReference type="ChEBI" id="CHEBI:78442"/>
        <dbReference type="ChEBI" id="CHEBI:79333"/>
        <dbReference type="EC" id="3.1.1.96"/>
    </reaction>
</comment>
<keyword evidence="4" id="KW-1185">Reference proteome</keyword>
<dbReference type="FunFam" id="3.50.80.10:FF:000001">
    <property type="entry name" value="D-aminoacyl-tRNA deacylase"/>
    <property type="match status" value="1"/>
</dbReference>
<name>A0A261F1X2_9BIFI</name>
<dbReference type="Proteomes" id="UP000243657">
    <property type="component" value="Unassembled WGS sequence"/>
</dbReference>
<dbReference type="Pfam" id="PF02580">
    <property type="entry name" value="Tyr_Deacylase"/>
    <property type="match status" value="1"/>
</dbReference>
<dbReference type="EC" id="3.1.1.96" evidence="2"/>